<gene>
    <name evidence="1" type="ORF">LJ725_13015</name>
</gene>
<proteinExistence type="predicted"/>
<organism evidence="1 2">
    <name type="scientific">Reyranella aquatilis</name>
    <dbReference type="NCBI Taxonomy" id="2035356"/>
    <lineage>
        <taxon>Bacteria</taxon>
        <taxon>Pseudomonadati</taxon>
        <taxon>Pseudomonadota</taxon>
        <taxon>Alphaproteobacteria</taxon>
        <taxon>Hyphomicrobiales</taxon>
        <taxon>Reyranellaceae</taxon>
        <taxon>Reyranella</taxon>
    </lineage>
</organism>
<comment type="caution">
    <text evidence="1">The sequence shown here is derived from an EMBL/GenBank/DDBJ whole genome shotgun (WGS) entry which is preliminary data.</text>
</comment>
<evidence type="ECO:0000313" key="1">
    <source>
        <dbReference type="EMBL" id="MCC8429894.1"/>
    </source>
</evidence>
<dbReference type="RefSeq" id="WP_230551093.1">
    <property type="nucleotide sequence ID" value="NZ_JAJISD010000005.1"/>
</dbReference>
<dbReference type="Proteomes" id="UP001198862">
    <property type="component" value="Unassembled WGS sequence"/>
</dbReference>
<accession>A0ABS8KV01</accession>
<evidence type="ECO:0000313" key="2">
    <source>
        <dbReference type="Proteomes" id="UP001198862"/>
    </source>
</evidence>
<reference evidence="1 2" key="1">
    <citation type="submission" date="2021-11" db="EMBL/GenBank/DDBJ databases">
        <authorList>
            <person name="Lee D.-H."/>
            <person name="Kim S.-B."/>
        </authorList>
    </citation>
    <scope>NUCLEOTIDE SEQUENCE [LARGE SCALE GENOMIC DNA]</scope>
    <source>
        <strain evidence="1 2">KCTC 52223</strain>
    </source>
</reference>
<name>A0ABS8KV01_9HYPH</name>
<protein>
    <submittedName>
        <fullName evidence="1">Uncharacterized protein</fullName>
    </submittedName>
</protein>
<keyword evidence="2" id="KW-1185">Reference proteome</keyword>
<dbReference type="EMBL" id="JAJISD010000005">
    <property type="protein sequence ID" value="MCC8429894.1"/>
    <property type="molecule type" value="Genomic_DNA"/>
</dbReference>
<sequence>MTTIKTATAASVSPDTRPQGKAFDLSAAIDLPVRGRRLTVAFTAAVTYGDKPTG</sequence>